<keyword evidence="1" id="KW-1133">Transmembrane helix</keyword>
<evidence type="ECO:0000313" key="2">
    <source>
        <dbReference type="EMBL" id="PPJ33151.1"/>
    </source>
</evidence>
<feature type="transmembrane region" description="Helical" evidence="1">
    <location>
        <begin position="67"/>
        <end position="90"/>
    </location>
</feature>
<dbReference type="EMBL" id="PSZD01000001">
    <property type="protein sequence ID" value="PPJ33151.1"/>
    <property type="molecule type" value="Genomic_DNA"/>
</dbReference>
<name>A0A2S6AFE2_9NOCA</name>
<keyword evidence="1" id="KW-0812">Transmembrane</keyword>
<reference evidence="2 3" key="1">
    <citation type="submission" date="2018-02" db="EMBL/GenBank/DDBJ databases">
        <title>8 Nocardia nova and 1 Nocardia cyriacigeorgica strain used for evolution to TMP-SMX.</title>
        <authorList>
            <person name="Mehta H."/>
            <person name="Weng J."/>
            <person name="Shamoo Y."/>
        </authorList>
    </citation>
    <scope>NUCLEOTIDE SEQUENCE [LARGE SCALE GENOMIC DNA]</scope>
    <source>
        <strain evidence="2 3">BAA2227</strain>
    </source>
</reference>
<evidence type="ECO:0000256" key="1">
    <source>
        <dbReference type="SAM" id="Phobius"/>
    </source>
</evidence>
<dbReference type="Proteomes" id="UP000238356">
    <property type="component" value="Unassembled WGS sequence"/>
</dbReference>
<organism evidence="2 3">
    <name type="scientific">Nocardia nova</name>
    <dbReference type="NCBI Taxonomy" id="37330"/>
    <lineage>
        <taxon>Bacteria</taxon>
        <taxon>Bacillati</taxon>
        <taxon>Actinomycetota</taxon>
        <taxon>Actinomycetes</taxon>
        <taxon>Mycobacteriales</taxon>
        <taxon>Nocardiaceae</taxon>
        <taxon>Nocardia</taxon>
    </lineage>
</organism>
<sequence>MWLTILLSMLAGVMGANAVPHFVKGMVGEQFPNVWGNSALRNAVAGTFGLAIAVAIGCLADMPAHVAPAIIGGLAGALLMAVFHGCSGAFRLNTALGLANPPRHSESVTQH</sequence>
<feature type="transmembrane region" description="Helical" evidence="1">
    <location>
        <begin position="42"/>
        <end position="60"/>
    </location>
</feature>
<comment type="caution">
    <text evidence="2">The sequence shown here is derived from an EMBL/GenBank/DDBJ whole genome shotgun (WGS) entry which is preliminary data.</text>
</comment>
<protein>
    <submittedName>
        <fullName evidence="2">Uncharacterized protein</fullName>
    </submittedName>
</protein>
<evidence type="ECO:0000313" key="3">
    <source>
        <dbReference type="Proteomes" id="UP000238356"/>
    </source>
</evidence>
<keyword evidence="1" id="KW-0472">Membrane</keyword>
<proteinExistence type="predicted"/>
<dbReference type="AlphaFoldDB" id="A0A2S6AFE2"/>
<accession>A0A2S6AFE2</accession>
<gene>
    <name evidence="2" type="ORF">C5F51_02395</name>
</gene>
<dbReference type="RefSeq" id="WP_064902792.1">
    <property type="nucleotide sequence ID" value="NZ_JADLQW010000014.1"/>
</dbReference>
<keyword evidence="3" id="KW-1185">Reference proteome</keyword>